<feature type="region of interest" description="Disordered" evidence="1">
    <location>
        <begin position="26"/>
        <end position="77"/>
    </location>
</feature>
<feature type="signal peptide" evidence="2">
    <location>
        <begin position="1"/>
        <end position="32"/>
    </location>
</feature>
<protein>
    <submittedName>
        <fullName evidence="4">Polysaccharide deacetylase family protein</fullName>
        <ecNumber evidence="4">3.-.-.-</ecNumber>
    </submittedName>
</protein>
<evidence type="ECO:0000313" key="4">
    <source>
        <dbReference type="EMBL" id="MFD2416779.1"/>
    </source>
</evidence>
<keyword evidence="2" id="KW-0732">Signal</keyword>
<dbReference type="PROSITE" id="PS51257">
    <property type="entry name" value="PROKAR_LIPOPROTEIN"/>
    <property type="match status" value="1"/>
</dbReference>
<dbReference type="EMBL" id="JBHUKR010000006">
    <property type="protein sequence ID" value="MFD2416779.1"/>
    <property type="molecule type" value="Genomic_DNA"/>
</dbReference>
<feature type="domain" description="NodB homology" evidence="3">
    <location>
        <begin position="78"/>
        <end position="256"/>
    </location>
</feature>
<dbReference type="Pfam" id="PF01522">
    <property type="entry name" value="Polysacc_deac_1"/>
    <property type="match status" value="1"/>
</dbReference>
<feature type="compositionally biased region" description="Pro residues" evidence="1">
    <location>
        <begin position="33"/>
        <end position="59"/>
    </location>
</feature>
<organism evidence="4 5">
    <name type="scientific">Amycolatopsis pigmentata</name>
    <dbReference type="NCBI Taxonomy" id="450801"/>
    <lineage>
        <taxon>Bacteria</taxon>
        <taxon>Bacillati</taxon>
        <taxon>Actinomycetota</taxon>
        <taxon>Actinomycetes</taxon>
        <taxon>Pseudonocardiales</taxon>
        <taxon>Pseudonocardiaceae</taxon>
        <taxon>Amycolatopsis</taxon>
    </lineage>
</organism>
<gene>
    <name evidence="4" type="ORF">ACFSXZ_10645</name>
</gene>
<accession>A0ABW5FQA1</accession>
<dbReference type="RefSeq" id="WP_378263876.1">
    <property type="nucleotide sequence ID" value="NZ_JBHUKR010000006.1"/>
</dbReference>
<dbReference type="InterPro" id="IPR050248">
    <property type="entry name" value="Polysacc_deacetylase_ArnD"/>
</dbReference>
<proteinExistence type="predicted"/>
<sequence length="263" mass="26740">MEANRASALGRRSVLGAGLGLGAALVTGCAGAPPSPAPSAAPGTPDPPPSPPPAPPPSSSRPAAGPATQITRSSSGRPEIALTFHGAGELPITRQVLDVLARHDVKVTVLAVGTWLTSVPDAIRAVRDGGHEIGNHTWSHGDLAAMRPAAVRDEIERCRDRLAAVAGTPGAFFRQSQGQYATATELAEAGRAGYDRVLSYDVDSLDWTDPGPARIRAAVAAAKAGSIVSMHLGHPGTVAALPLVLTDLAGRGLKPVTAGQLLT</sequence>
<name>A0ABW5FQA1_9PSEU</name>
<evidence type="ECO:0000313" key="5">
    <source>
        <dbReference type="Proteomes" id="UP001597417"/>
    </source>
</evidence>
<dbReference type="SUPFAM" id="SSF88713">
    <property type="entry name" value="Glycoside hydrolase/deacetylase"/>
    <property type="match status" value="1"/>
</dbReference>
<feature type="chain" id="PRO_5046282797" evidence="2">
    <location>
        <begin position="33"/>
        <end position="263"/>
    </location>
</feature>
<dbReference type="GO" id="GO:0016787">
    <property type="term" value="F:hydrolase activity"/>
    <property type="evidence" value="ECO:0007669"/>
    <property type="project" value="UniProtKB-KW"/>
</dbReference>
<evidence type="ECO:0000256" key="2">
    <source>
        <dbReference type="SAM" id="SignalP"/>
    </source>
</evidence>
<dbReference type="PROSITE" id="PS51318">
    <property type="entry name" value="TAT"/>
    <property type="match status" value="1"/>
</dbReference>
<dbReference type="Proteomes" id="UP001597417">
    <property type="component" value="Unassembled WGS sequence"/>
</dbReference>
<comment type="caution">
    <text evidence="4">The sequence shown here is derived from an EMBL/GenBank/DDBJ whole genome shotgun (WGS) entry which is preliminary data.</text>
</comment>
<dbReference type="InterPro" id="IPR006311">
    <property type="entry name" value="TAT_signal"/>
</dbReference>
<evidence type="ECO:0000256" key="1">
    <source>
        <dbReference type="SAM" id="MobiDB-lite"/>
    </source>
</evidence>
<dbReference type="InterPro" id="IPR002509">
    <property type="entry name" value="NODB_dom"/>
</dbReference>
<dbReference type="CDD" id="cd10917">
    <property type="entry name" value="CE4_NodB_like_6s_7s"/>
    <property type="match status" value="1"/>
</dbReference>
<dbReference type="EC" id="3.-.-.-" evidence="4"/>
<dbReference type="InterPro" id="IPR011330">
    <property type="entry name" value="Glyco_hydro/deAcase_b/a-brl"/>
</dbReference>
<keyword evidence="4" id="KW-0378">Hydrolase</keyword>
<dbReference type="Gene3D" id="3.20.20.370">
    <property type="entry name" value="Glycoside hydrolase/deacetylase"/>
    <property type="match status" value="1"/>
</dbReference>
<dbReference type="PANTHER" id="PTHR10587">
    <property type="entry name" value="GLYCOSYL TRANSFERASE-RELATED"/>
    <property type="match status" value="1"/>
</dbReference>
<evidence type="ECO:0000259" key="3">
    <source>
        <dbReference type="PROSITE" id="PS51677"/>
    </source>
</evidence>
<reference evidence="5" key="1">
    <citation type="journal article" date="2019" name="Int. J. Syst. Evol. Microbiol.">
        <title>The Global Catalogue of Microorganisms (GCM) 10K type strain sequencing project: providing services to taxonomists for standard genome sequencing and annotation.</title>
        <authorList>
            <consortium name="The Broad Institute Genomics Platform"/>
            <consortium name="The Broad Institute Genome Sequencing Center for Infectious Disease"/>
            <person name="Wu L."/>
            <person name="Ma J."/>
        </authorList>
    </citation>
    <scope>NUCLEOTIDE SEQUENCE [LARGE SCALE GENOMIC DNA]</scope>
    <source>
        <strain evidence="5">CGMCC 4.7645</strain>
    </source>
</reference>
<keyword evidence="5" id="KW-1185">Reference proteome</keyword>
<dbReference type="PROSITE" id="PS51677">
    <property type="entry name" value="NODB"/>
    <property type="match status" value="1"/>
</dbReference>